<gene>
    <name evidence="1" type="ORF">G7Z17_g8509</name>
</gene>
<reference evidence="1" key="1">
    <citation type="submission" date="2020-03" db="EMBL/GenBank/DDBJ databases">
        <title>Draft Genome Sequence of Cylindrodendrum hubeiense.</title>
        <authorList>
            <person name="Buettner E."/>
            <person name="Kellner H."/>
        </authorList>
    </citation>
    <scope>NUCLEOTIDE SEQUENCE</scope>
    <source>
        <strain evidence="1">IHI 201604</strain>
    </source>
</reference>
<keyword evidence="2" id="KW-1185">Reference proteome</keyword>
<dbReference type="AlphaFoldDB" id="A0A9P5H5T4"/>
<dbReference type="OrthoDB" id="10355981at2759"/>
<sequence>MINLRHLSLELWQMDAKQIERFITLIKDVNPWTLHYFRIQAEAQVTTLAITKCSPGALSHLDIDNYAGYLAAEKHQNQIKKLGISNYEMTLPGDLLERIAQNFSHVEQLVVLQIDRRLPLTAEQLMDWYGDLIYRLGNAQPHLEQIAITFRPRRMALGARTENGWVIRFKKDTYPKHDYFPEYTWARPPPDMWN</sequence>
<dbReference type="Proteomes" id="UP000722485">
    <property type="component" value="Unassembled WGS sequence"/>
</dbReference>
<dbReference type="EMBL" id="JAANBB010000217">
    <property type="protein sequence ID" value="KAF7546350.1"/>
    <property type="molecule type" value="Genomic_DNA"/>
</dbReference>
<accession>A0A9P5H5T4</accession>
<organism evidence="1 2">
    <name type="scientific">Cylindrodendrum hubeiense</name>
    <dbReference type="NCBI Taxonomy" id="595255"/>
    <lineage>
        <taxon>Eukaryota</taxon>
        <taxon>Fungi</taxon>
        <taxon>Dikarya</taxon>
        <taxon>Ascomycota</taxon>
        <taxon>Pezizomycotina</taxon>
        <taxon>Sordariomycetes</taxon>
        <taxon>Hypocreomycetidae</taxon>
        <taxon>Hypocreales</taxon>
        <taxon>Nectriaceae</taxon>
        <taxon>Cylindrodendrum</taxon>
    </lineage>
</organism>
<name>A0A9P5H5T4_9HYPO</name>
<evidence type="ECO:0000313" key="2">
    <source>
        <dbReference type="Proteomes" id="UP000722485"/>
    </source>
</evidence>
<evidence type="ECO:0000313" key="1">
    <source>
        <dbReference type="EMBL" id="KAF7546350.1"/>
    </source>
</evidence>
<comment type="caution">
    <text evidence="1">The sequence shown here is derived from an EMBL/GenBank/DDBJ whole genome shotgun (WGS) entry which is preliminary data.</text>
</comment>
<protein>
    <submittedName>
        <fullName evidence="1">Uncharacterized protein</fullName>
    </submittedName>
</protein>
<proteinExistence type="predicted"/>